<comment type="caution">
    <text evidence="1">The sequence shown here is derived from an EMBL/GenBank/DDBJ whole genome shotgun (WGS) entry which is preliminary data.</text>
</comment>
<protein>
    <submittedName>
        <fullName evidence="1">Uncharacterized protein</fullName>
    </submittedName>
</protein>
<reference evidence="1 2" key="1">
    <citation type="journal article" date="2024" name="J Genomics">
        <title>Draft genome sequencing and assembly of Favolaschia claudopus CIRM-BRFM 2984 isolated from oak limbs.</title>
        <authorList>
            <person name="Navarro D."/>
            <person name="Drula E."/>
            <person name="Chaduli D."/>
            <person name="Cazenave R."/>
            <person name="Ahrendt S."/>
            <person name="Wang J."/>
            <person name="Lipzen A."/>
            <person name="Daum C."/>
            <person name="Barry K."/>
            <person name="Grigoriev I.V."/>
            <person name="Favel A."/>
            <person name="Rosso M.N."/>
            <person name="Martin F."/>
        </authorList>
    </citation>
    <scope>NUCLEOTIDE SEQUENCE [LARGE SCALE GENOMIC DNA]</scope>
    <source>
        <strain evidence="1 2">CIRM-BRFM 2984</strain>
    </source>
</reference>
<organism evidence="1 2">
    <name type="scientific">Favolaschia claudopus</name>
    <dbReference type="NCBI Taxonomy" id="2862362"/>
    <lineage>
        <taxon>Eukaryota</taxon>
        <taxon>Fungi</taxon>
        <taxon>Dikarya</taxon>
        <taxon>Basidiomycota</taxon>
        <taxon>Agaricomycotina</taxon>
        <taxon>Agaricomycetes</taxon>
        <taxon>Agaricomycetidae</taxon>
        <taxon>Agaricales</taxon>
        <taxon>Marasmiineae</taxon>
        <taxon>Mycenaceae</taxon>
        <taxon>Favolaschia</taxon>
    </lineage>
</organism>
<dbReference type="AlphaFoldDB" id="A0AAW0EH60"/>
<dbReference type="SUPFAM" id="SSF103196">
    <property type="entry name" value="Roadblock/LC7 domain"/>
    <property type="match status" value="1"/>
</dbReference>
<dbReference type="Proteomes" id="UP001362999">
    <property type="component" value="Unassembled WGS sequence"/>
</dbReference>
<proteinExistence type="predicted"/>
<sequence>MLVLSRLQESLKQVLSPPALHTAVLLTPAGQLVSFSSYPSRCKDEIRVIAGLSGEVWQETQDQGSGMVDSELGRIVVLPVDEPPELLPQPLPEDYQPLMLLVLNSTDAVEWEDLQVKGKALASQIAKPLSRFRQHLAVRKPPPLPSAVTSPARAR</sequence>
<accession>A0AAW0EH60</accession>
<dbReference type="Gene3D" id="3.30.450.30">
    <property type="entry name" value="Dynein light chain 2a, cytoplasmic"/>
    <property type="match status" value="1"/>
</dbReference>
<evidence type="ECO:0000313" key="1">
    <source>
        <dbReference type="EMBL" id="KAK7063876.1"/>
    </source>
</evidence>
<gene>
    <name evidence="1" type="ORF">R3P38DRAFT_2820943</name>
</gene>
<dbReference type="EMBL" id="JAWWNJ010000001">
    <property type="protein sequence ID" value="KAK7063876.1"/>
    <property type="molecule type" value="Genomic_DNA"/>
</dbReference>
<evidence type="ECO:0000313" key="2">
    <source>
        <dbReference type="Proteomes" id="UP001362999"/>
    </source>
</evidence>
<keyword evidence="2" id="KW-1185">Reference proteome</keyword>
<name>A0AAW0EH60_9AGAR</name>